<organism evidence="8 9">
    <name type="scientific">Roseicella frigidaeris</name>
    <dbReference type="NCBI Taxonomy" id="2230885"/>
    <lineage>
        <taxon>Bacteria</taxon>
        <taxon>Pseudomonadati</taxon>
        <taxon>Pseudomonadota</taxon>
        <taxon>Alphaproteobacteria</taxon>
        <taxon>Acetobacterales</taxon>
        <taxon>Roseomonadaceae</taxon>
        <taxon>Roseicella</taxon>
    </lineage>
</organism>
<dbReference type="AlphaFoldDB" id="A0A327ML67"/>
<comment type="similarity">
    <text evidence="2 6">Belongs to the class-A beta-lactamase family.</text>
</comment>
<sequence>MTGRRALLGGTLALAAGRPAAARGFEPLPAALQRIERESGGRLGFVMLESGSGGGAAHRPAERFPMCSTFKLLAAAAVLARVDAGQERLERRVRFGRAALVPYSPITEQQAEGEGMTLAALAAAAIGYSDNTAGNLLLEAIGGPAGLTGFARGLGDAVTRLDRIEPALNEALPGDPRDTTSPMAMLTDLRRLLLGDALSAAGRERLTGWLLGSRTGDSRIRAGLPAGWRFGDKTGSGERGTTNDVGIVWPPGRPPVLFAAFLTETEAGMEQRNATLAAVGRAMAAELIG</sequence>
<dbReference type="InterPro" id="IPR045155">
    <property type="entry name" value="Beta-lactam_cat"/>
</dbReference>
<dbReference type="PANTHER" id="PTHR35333:SF3">
    <property type="entry name" value="BETA-LACTAMASE-TYPE TRANSPEPTIDASE FOLD CONTAINING PROTEIN"/>
    <property type="match status" value="1"/>
</dbReference>
<evidence type="ECO:0000259" key="7">
    <source>
        <dbReference type="Pfam" id="PF13354"/>
    </source>
</evidence>
<gene>
    <name evidence="8" type="ORF">DOO78_01850</name>
</gene>
<dbReference type="RefSeq" id="WP_111468010.1">
    <property type="nucleotide sequence ID" value="NZ_QLIX01000001.1"/>
</dbReference>
<evidence type="ECO:0000256" key="5">
    <source>
        <dbReference type="ARBA" id="ARBA00023251"/>
    </source>
</evidence>
<dbReference type="Pfam" id="PF13354">
    <property type="entry name" value="Beta-lactamase2"/>
    <property type="match status" value="1"/>
</dbReference>
<dbReference type="EC" id="3.5.2.6" evidence="3 6"/>
<dbReference type="InterPro" id="IPR006311">
    <property type="entry name" value="TAT_signal"/>
</dbReference>
<proteinExistence type="inferred from homology"/>
<feature type="domain" description="Beta-lactamase class A catalytic" evidence="7">
    <location>
        <begin position="49"/>
        <end position="261"/>
    </location>
</feature>
<evidence type="ECO:0000313" key="8">
    <source>
        <dbReference type="EMBL" id="RAI60898.1"/>
    </source>
</evidence>
<keyword evidence="5 6" id="KW-0046">Antibiotic resistance</keyword>
<keyword evidence="9" id="KW-1185">Reference proteome</keyword>
<comment type="caution">
    <text evidence="8">The sequence shown here is derived from an EMBL/GenBank/DDBJ whole genome shotgun (WGS) entry which is preliminary data.</text>
</comment>
<dbReference type="NCBIfam" id="NF033103">
    <property type="entry name" value="bla_class_A"/>
    <property type="match status" value="1"/>
</dbReference>
<accession>A0A327ML67</accession>
<evidence type="ECO:0000313" key="9">
    <source>
        <dbReference type="Proteomes" id="UP000249065"/>
    </source>
</evidence>
<evidence type="ECO:0000256" key="3">
    <source>
        <dbReference type="ARBA" id="ARBA00012865"/>
    </source>
</evidence>
<dbReference type="Gene3D" id="3.40.710.10">
    <property type="entry name" value="DD-peptidase/beta-lactamase superfamily"/>
    <property type="match status" value="1"/>
</dbReference>
<evidence type="ECO:0000256" key="6">
    <source>
        <dbReference type="RuleBase" id="RU361140"/>
    </source>
</evidence>
<dbReference type="SUPFAM" id="SSF56601">
    <property type="entry name" value="beta-lactamase/transpeptidase-like"/>
    <property type="match status" value="1"/>
</dbReference>
<evidence type="ECO:0000256" key="4">
    <source>
        <dbReference type="ARBA" id="ARBA00022801"/>
    </source>
</evidence>
<dbReference type="OrthoDB" id="9784149at2"/>
<dbReference type="InterPro" id="IPR012338">
    <property type="entry name" value="Beta-lactam/transpept-like"/>
</dbReference>
<reference evidence="9" key="1">
    <citation type="submission" date="2018-06" db="EMBL/GenBank/DDBJ databases">
        <authorList>
            <person name="Khan S.A."/>
        </authorList>
    </citation>
    <scope>NUCLEOTIDE SEQUENCE [LARGE SCALE GENOMIC DNA]</scope>
    <source>
        <strain evidence="9">DB-1506</strain>
    </source>
</reference>
<dbReference type="PROSITE" id="PS00146">
    <property type="entry name" value="BETA_LACTAMASE_A"/>
    <property type="match status" value="1"/>
</dbReference>
<dbReference type="InterPro" id="IPR000871">
    <property type="entry name" value="Beta-lactam_class-A"/>
</dbReference>
<dbReference type="GO" id="GO:0046677">
    <property type="term" value="P:response to antibiotic"/>
    <property type="evidence" value="ECO:0007669"/>
    <property type="project" value="UniProtKB-UniRule"/>
</dbReference>
<dbReference type="GO" id="GO:0008800">
    <property type="term" value="F:beta-lactamase activity"/>
    <property type="evidence" value="ECO:0007669"/>
    <property type="project" value="UniProtKB-UniRule"/>
</dbReference>
<name>A0A327ML67_9PROT</name>
<dbReference type="PROSITE" id="PS51318">
    <property type="entry name" value="TAT"/>
    <property type="match status" value="1"/>
</dbReference>
<comment type="catalytic activity">
    <reaction evidence="1 6">
        <text>a beta-lactam + H2O = a substituted beta-amino acid</text>
        <dbReference type="Rhea" id="RHEA:20401"/>
        <dbReference type="ChEBI" id="CHEBI:15377"/>
        <dbReference type="ChEBI" id="CHEBI:35627"/>
        <dbReference type="ChEBI" id="CHEBI:140347"/>
        <dbReference type="EC" id="3.5.2.6"/>
    </reaction>
</comment>
<protein>
    <recommendedName>
        <fullName evidence="3 6">Beta-lactamase</fullName>
        <ecNumber evidence="3 6">3.5.2.6</ecNumber>
    </recommendedName>
</protein>
<evidence type="ECO:0000256" key="2">
    <source>
        <dbReference type="ARBA" id="ARBA00009009"/>
    </source>
</evidence>
<evidence type="ECO:0000256" key="1">
    <source>
        <dbReference type="ARBA" id="ARBA00001526"/>
    </source>
</evidence>
<dbReference type="Proteomes" id="UP000249065">
    <property type="component" value="Unassembled WGS sequence"/>
</dbReference>
<dbReference type="InterPro" id="IPR023650">
    <property type="entry name" value="Beta-lactam_class-A_AS"/>
</dbReference>
<dbReference type="PRINTS" id="PR00118">
    <property type="entry name" value="BLACTAMASEA"/>
</dbReference>
<dbReference type="PANTHER" id="PTHR35333">
    <property type="entry name" value="BETA-LACTAMASE"/>
    <property type="match status" value="1"/>
</dbReference>
<dbReference type="EMBL" id="QLIX01000001">
    <property type="protein sequence ID" value="RAI60898.1"/>
    <property type="molecule type" value="Genomic_DNA"/>
</dbReference>
<dbReference type="GO" id="GO:0030655">
    <property type="term" value="P:beta-lactam antibiotic catabolic process"/>
    <property type="evidence" value="ECO:0007669"/>
    <property type="project" value="InterPro"/>
</dbReference>
<keyword evidence="4 6" id="KW-0378">Hydrolase</keyword>